<feature type="repeat" description="ANK" evidence="6">
    <location>
        <begin position="394"/>
        <end position="426"/>
    </location>
</feature>
<dbReference type="Pfam" id="PF12796">
    <property type="entry name" value="Ank_2"/>
    <property type="match status" value="1"/>
</dbReference>
<comment type="catalytic activity">
    <reaction evidence="5">
        <text>L-glutamine + H2O = L-glutamate + NH4(+)</text>
        <dbReference type="Rhea" id="RHEA:15889"/>
        <dbReference type="ChEBI" id="CHEBI:15377"/>
        <dbReference type="ChEBI" id="CHEBI:28938"/>
        <dbReference type="ChEBI" id="CHEBI:29985"/>
        <dbReference type="ChEBI" id="CHEBI:58359"/>
        <dbReference type="EC" id="3.5.1.2"/>
    </reaction>
</comment>
<dbReference type="Gene3D" id="3.40.710.10">
    <property type="entry name" value="DD-peptidase/beta-lactamase superfamily"/>
    <property type="match status" value="1"/>
</dbReference>
<comment type="subunit">
    <text evidence="2">Homotetramer.</text>
</comment>
<dbReference type="InParanoid" id="A9V4G7"/>
<dbReference type="PROSITE" id="PS50297">
    <property type="entry name" value="ANK_REP_REGION"/>
    <property type="match status" value="1"/>
</dbReference>
<feature type="region of interest" description="Disordered" evidence="7">
    <location>
        <begin position="422"/>
        <end position="490"/>
    </location>
</feature>
<dbReference type="InterPro" id="IPR036770">
    <property type="entry name" value="Ankyrin_rpt-contain_sf"/>
</dbReference>
<evidence type="ECO:0000256" key="2">
    <source>
        <dbReference type="ARBA" id="ARBA00011881"/>
    </source>
</evidence>
<dbReference type="FunFam" id="3.40.710.10:FF:000005">
    <property type="entry name" value="Glutaminase"/>
    <property type="match status" value="1"/>
</dbReference>
<feature type="compositionally biased region" description="Low complexity" evidence="7">
    <location>
        <begin position="471"/>
        <end position="490"/>
    </location>
</feature>
<dbReference type="InterPro" id="IPR012338">
    <property type="entry name" value="Beta-lactam/transpept-like"/>
</dbReference>
<keyword evidence="4" id="KW-0378">Hydrolase</keyword>
<dbReference type="PANTHER" id="PTHR12544:SF29">
    <property type="entry name" value="GLUTAMINASE"/>
    <property type="match status" value="1"/>
</dbReference>
<dbReference type="Proteomes" id="UP000001357">
    <property type="component" value="Unassembled WGS sequence"/>
</dbReference>
<protein>
    <recommendedName>
        <fullName evidence="3">glutaminase</fullName>
        <ecNumber evidence="3">3.5.1.2</ecNumber>
    </recommendedName>
</protein>
<dbReference type="SMART" id="SM00248">
    <property type="entry name" value="ANK"/>
    <property type="match status" value="2"/>
</dbReference>
<evidence type="ECO:0000313" key="9">
    <source>
        <dbReference type="Proteomes" id="UP000001357"/>
    </source>
</evidence>
<dbReference type="FunFam" id="1.25.40.20:FF:001197">
    <property type="entry name" value="Predicted protein"/>
    <property type="match status" value="1"/>
</dbReference>
<dbReference type="PANTHER" id="PTHR12544">
    <property type="entry name" value="GLUTAMINASE"/>
    <property type="match status" value="1"/>
</dbReference>
<organism evidence="8 9">
    <name type="scientific">Monosiga brevicollis</name>
    <name type="common">Choanoflagellate</name>
    <dbReference type="NCBI Taxonomy" id="81824"/>
    <lineage>
        <taxon>Eukaryota</taxon>
        <taxon>Choanoflagellata</taxon>
        <taxon>Craspedida</taxon>
        <taxon>Salpingoecidae</taxon>
        <taxon>Monosiga</taxon>
    </lineage>
</organism>
<dbReference type="PROSITE" id="PS50088">
    <property type="entry name" value="ANK_REPEAT"/>
    <property type="match status" value="1"/>
</dbReference>
<dbReference type="AlphaFoldDB" id="A9V4G7"/>
<dbReference type="HAMAP" id="MF_00313">
    <property type="entry name" value="Glutaminase"/>
    <property type="match status" value="1"/>
</dbReference>
<evidence type="ECO:0000256" key="3">
    <source>
        <dbReference type="ARBA" id="ARBA00012918"/>
    </source>
</evidence>
<dbReference type="GO" id="GO:0004359">
    <property type="term" value="F:glutaminase activity"/>
    <property type="evidence" value="ECO:0000318"/>
    <property type="project" value="GO_Central"/>
</dbReference>
<proteinExistence type="inferred from homology"/>
<keyword evidence="9" id="KW-1185">Reference proteome</keyword>
<sequence>MSFQEVCKALEELYPEAAAIHDGNNADYIPELASVNSDLFGIAVCSCNGEIWHIGDTDIPYTFQSTIKPLLYNVAINLVGEGEVHKHIGCEPSGQRFNAFVLDEDGNPHNPLINAGAIMSSAIIRSEVPTQVDSFKAVKTFAERCAGLVSPVQFDNSVFLSELNTASRNFALSYFMRERSDFLKTVSIERTLELYFSACALTINCKGMATVAATYASGGTCPVTRDQVIQPVHAKDTMQIMFSCGMYDYSGRFAFEVGIPAKSGVSGALMMSVPGKFGIGIWSPRLDKHGNTVRGLWIAKKLVERFPQLHLFGNAVERAKVRHNRMAGYSSSKPPNGLGVDAGSPQNALERQLRSDPGVPGAQFLIHAAATGNIETVQELVDKQNLDVNFADYDGRTALHLAMAEGHGQVARFLLDRGADPERKDRFGATPRSEALSTGLSDLLPPLPLSAMSKRKNSRMSNSPARDRGTLKQQSSLSSKSDSNKSSTTA</sequence>
<evidence type="ECO:0000256" key="1">
    <source>
        <dbReference type="ARBA" id="ARBA00011076"/>
    </source>
</evidence>
<dbReference type="SUPFAM" id="SSF48403">
    <property type="entry name" value="Ankyrin repeat"/>
    <property type="match status" value="1"/>
</dbReference>
<dbReference type="GeneID" id="5892855"/>
<keyword evidence="6" id="KW-0040">ANK repeat</keyword>
<dbReference type="NCBIfam" id="TIGR03814">
    <property type="entry name" value="Gln_ase"/>
    <property type="match status" value="1"/>
</dbReference>
<dbReference type="RefSeq" id="XP_001747627.1">
    <property type="nucleotide sequence ID" value="XM_001747575.1"/>
</dbReference>
<dbReference type="InterPro" id="IPR015868">
    <property type="entry name" value="Glutaminase"/>
</dbReference>
<reference evidence="8 9" key="1">
    <citation type="journal article" date="2008" name="Nature">
        <title>The genome of the choanoflagellate Monosiga brevicollis and the origin of metazoans.</title>
        <authorList>
            <consortium name="JGI Sequencing"/>
            <person name="King N."/>
            <person name="Westbrook M.J."/>
            <person name="Young S.L."/>
            <person name="Kuo A."/>
            <person name="Abedin M."/>
            <person name="Chapman J."/>
            <person name="Fairclough S."/>
            <person name="Hellsten U."/>
            <person name="Isogai Y."/>
            <person name="Letunic I."/>
            <person name="Marr M."/>
            <person name="Pincus D."/>
            <person name="Putnam N."/>
            <person name="Rokas A."/>
            <person name="Wright K.J."/>
            <person name="Zuzow R."/>
            <person name="Dirks W."/>
            <person name="Good M."/>
            <person name="Goodstein D."/>
            <person name="Lemons D."/>
            <person name="Li W."/>
            <person name="Lyons J.B."/>
            <person name="Morris A."/>
            <person name="Nichols S."/>
            <person name="Richter D.J."/>
            <person name="Salamov A."/>
            <person name="Bork P."/>
            <person name="Lim W.A."/>
            <person name="Manning G."/>
            <person name="Miller W.T."/>
            <person name="McGinnis W."/>
            <person name="Shapiro H."/>
            <person name="Tjian R."/>
            <person name="Grigoriev I.V."/>
            <person name="Rokhsar D."/>
        </authorList>
    </citation>
    <scope>NUCLEOTIDE SEQUENCE [LARGE SCALE GENOMIC DNA]</scope>
    <source>
        <strain evidence="9">MX1 / ATCC 50154</strain>
    </source>
</reference>
<dbReference type="SUPFAM" id="SSF56601">
    <property type="entry name" value="beta-lactamase/transpeptidase-like"/>
    <property type="match status" value="1"/>
</dbReference>
<comment type="similarity">
    <text evidence="1">Belongs to the glutaminase family.</text>
</comment>
<dbReference type="Gene3D" id="1.25.40.20">
    <property type="entry name" value="Ankyrin repeat-containing domain"/>
    <property type="match status" value="1"/>
</dbReference>
<dbReference type="EC" id="3.5.1.2" evidence="3"/>
<evidence type="ECO:0000256" key="5">
    <source>
        <dbReference type="ARBA" id="ARBA00049534"/>
    </source>
</evidence>
<dbReference type="Pfam" id="PF04960">
    <property type="entry name" value="Glutaminase"/>
    <property type="match status" value="1"/>
</dbReference>
<dbReference type="GO" id="GO:0006537">
    <property type="term" value="P:glutamate biosynthetic process"/>
    <property type="evidence" value="ECO:0000318"/>
    <property type="project" value="GO_Central"/>
</dbReference>
<evidence type="ECO:0000313" key="8">
    <source>
        <dbReference type="EMBL" id="EDQ87707.1"/>
    </source>
</evidence>
<dbReference type="OMA" id="FACPLSG"/>
<dbReference type="eggNOG" id="KOG0506">
    <property type="taxonomic scope" value="Eukaryota"/>
</dbReference>
<dbReference type="KEGG" id="mbr:MONBRDRAFT_27154"/>
<name>A9V4G7_MONBE</name>
<gene>
    <name evidence="8" type="ORF">MONBRDRAFT_27154</name>
</gene>
<dbReference type="STRING" id="81824.A9V4G7"/>
<dbReference type="GO" id="GO:0006543">
    <property type="term" value="P:L-glutamine catabolic process"/>
    <property type="evidence" value="ECO:0000318"/>
    <property type="project" value="GO_Central"/>
</dbReference>
<dbReference type="FunCoup" id="A9V4G7">
    <property type="interactions" value="739"/>
</dbReference>
<dbReference type="EMBL" id="CH991558">
    <property type="protein sequence ID" value="EDQ87707.1"/>
    <property type="molecule type" value="Genomic_DNA"/>
</dbReference>
<accession>A9V4G7</accession>
<evidence type="ECO:0000256" key="4">
    <source>
        <dbReference type="ARBA" id="ARBA00022801"/>
    </source>
</evidence>
<dbReference type="InterPro" id="IPR002110">
    <property type="entry name" value="Ankyrin_rpt"/>
</dbReference>
<evidence type="ECO:0000256" key="6">
    <source>
        <dbReference type="PROSITE-ProRule" id="PRU00023"/>
    </source>
</evidence>
<evidence type="ECO:0000256" key="7">
    <source>
        <dbReference type="SAM" id="MobiDB-lite"/>
    </source>
</evidence>